<organism evidence="1 2">
    <name type="scientific">Segetibacter aerophilus</name>
    <dbReference type="NCBI Taxonomy" id="670293"/>
    <lineage>
        <taxon>Bacteria</taxon>
        <taxon>Pseudomonadati</taxon>
        <taxon>Bacteroidota</taxon>
        <taxon>Chitinophagia</taxon>
        <taxon>Chitinophagales</taxon>
        <taxon>Chitinophagaceae</taxon>
        <taxon>Segetibacter</taxon>
    </lineage>
</organism>
<dbReference type="CDD" id="cd14789">
    <property type="entry name" value="Tiki"/>
    <property type="match status" value="1"/>
</dbReference>
<evidence type="ECO:0000313" key="2">
    <source>
        <dbReference type="Proteomes" id="UP000321513"/>
    </source>
</evidence>
<protein>
    <submittedName>
        <fullName evidence="1">Conjugative transfer protein GumN</fullName>
    </submittedName>
</protein>
<comment type="caution">
    <text evidence="1">The sequence shown here is derived from an EMBL/GenBank/DDBJ whole genome shotgun (WGS) entry which is preliminary data.</text>
</comment>
<gene>
    <name evidence="1" type="ORF">SAE01_46250</name>
</gene>
<dbReference type="InterPro" id="IPR047111">
    <property type="entry name" value="YbaP-like"/>
</dbReference>
<dbReference type="PANTHER" id="PTHR40590:SF1">
    <property type="entry name" value="CYTOPLASMIC PROTEIN"/>
    <property type="match status" value="1"/>
</dbReference>
<dbReference type="AlphaFoldDB" id="A0A512BJI6"/>
<dbReference type="PANTHER" id="PTHR40590">
    <property type="entry name" value="CYTOPLASMIC PROTEIN-RELATED"/>
    <property type="match status" value="1"/>
</dbReference>
<dbReference type="InterPro" id="IPR002816">
    <property type="entry name" value="TraB/PrgY/GumN_fam"/>
</dbReference>
<evidence type="ECO:0000313" key="1">
    <source>
        <dbReference type="EMBL" id="GEO12129.1"/>
    </source>
</evidence>
<sequence length="243" mass="27683">MCAEDAELTETIKSLIKNVDQVYLEVDLDNASELLAGILELRSKNGQTLHSSLSLNDYNRIKDFFEKFQPSIPFSVLELQPPLMISASLFELLLPCERKNGLEIKIIDEAYREKKETKGLETVAFQSSIFDSIPYEDQARDLVKSIDSLEKNRKAMYEMLRVYKEQDIEKLYTLSVSEENSIGNYMDLLLFKRNYNWVDRFPAIAKEKSTLFAVGAGHLGGQKGVLQLLRAAGYSVRPLANKK</sequence>
<accession>A0A512BJI6</accession>
<name>A0A512BJI6_9BACT</name>
<proteinExistence type="predicted"/>
<reference evidence="1 2" key="1">
    <citation type="submission" date="2019-07" db="EMBL/GenBank/DDBJ databases">
        <title>Whole genome shotgun sequence of Segetibacter aerophilus NBRC 106135.</title>
        <authorList>
            <person name="Hosoyama A."/>
            <person name="Uohara A."/>
            <person name="Ohji S."/>
            <person name="Ichikawa N."/>
        </authorList>
    </citation>
    <scope>NUCLEOTIDE SEQUENCE [LARGE SCALE GENOMIC DNA]</scope>
    <source>
        <strain evidence="1 2">NBRC 106135</strain>
    </source>
</reference>
<dbReference type="Proteomes" id="UP000321513">
    <property type="component" value="Unassembled WGS sequence"/>
</dbReference>
<keyword evidence="2" id="KW-1185">Reference proteome</keyword>
<dbReference type="EMBL" id="BJYT01000040">
    <property type="protein sequence ID" value="GEO12129.1"/>
    <property type="molecule type" value="Genomic_DNA"/>
</dbReference>
<dbReference type="Pfam" id="PF01963">
    <property type="entry name" value="TraB_PrgY_gumN"/>
    <property type="match status" value="1"/>
</dbReference>